<keyword evidence="3" id="KW-0418">Kinase</keyword>
<accession>A0A7K0DUR2</accession>
<dbReference type="InterPro" id="IPR012893">
    <property type="entry name" value="HipA-like_C"/>
</dbReference>
<dbReference type="EMBL" id="WEGI01000011">
    <property type="protein sequence ID" value="MQY29486.1"/>
    <property type="molecule type" value="Genomic_DNA"/>
</dbReference>
<reference evidence="6 7" key="1">
    <citation type="submission" date="2019-10" db="EMBL/GenBank/DDBJ databases">
        <title>Nocardia macrotermitis sp. nov. and Nocardia aurantia sp. nov., isolated from the gut of fungus growing-termite Macrotermes natalensis.</title>
        <authorList>
            <person name="Benndorf R."/>
            <person name="Schwitalla J."/>
            <person name="Martin K."/>
            <person name="De Beer W."/>
            <person name="Kaster A.-K."/>
            <person name="Vollmers J."/>
            <person name="Poulsen M."/>
            <person name="Beemelmanns C."/>
        </authorList>
    </citation>
    <scope>NUCLEOTIDE SEQUENCE [LARGE SCALE GENOMIC DNA]</scope>
    <source>
        <strain evidence="6 7">RB56</strain>
    </source>
</reference>
<name>A0A7K0DUR2_9NOCA</name>
<keyword evidence="2" id="KW-0808">Transferase</keyword>
<dbReference type="Proteomes" id="UP000431401">
    <property type="component" value="Unassembled WGS sequence"/>
</dbReference>
<dbReference type="OrthoDB" id="3182374at2"/>
<evidence type="ECO:0008006" key="8">
    <source>
        <dbReference type="Google" id="ProtNLM"/>
    </source>
</evidence>
<dbReference type="Pfam" id="PF13657">
    <property type="entry name" value="Couple_hipA"/>
    <property type="match status" value="1"/>
</dbReference>
<organism evidence="6 7">
    <name type="scientific">Nocardia aurantia</name>
    <dbReference type="NCBI Taxonomy" id="2585199"/>
    <lineage>
        <taxon>Bacteria</taxon>
        <taxon>Bacillati</taxon>
        <taxon>Actinomycetota</taxon>
        <taxon>Actinomycetes</taxon>
        <taxon>Mycobacteriales</taxon>
        <taxon>Nocardiaceae</taxon>
        <taxon>Nocardia</taxon>
    </lineage>
</organism>
<sequence>MTAFPDLGSLRAIDAADVYKAGLLAGQLRRAGEVVEFAYSDAYLADSSAPPVAFTLPKRAGRYSASGGSVPPFFAGLLPEGLRLSAITTAARTSEDDHFSLLLAVGTDTIGDVQVVPAGSRPADPVPMFDGADTAEADFESLFSQATSADAGGVDRAGLPGVQVKVSAQMISTPVATTRGPAILKLNPPDHPCLVENENFFLDMAAACGIRVPRHQLAADGRRRTALFVDRFDRIVERNGVRKLAQEDACQVSGRYPAAKYRISLQEAMKALADAVTAGGGSYPLAIVRMLEIAAFSYLIGNGDLHGKNLSIGQKPDGVWEVTPAYDLLTTQPYLSWSDPMALSLYGRDGKLAYRWWIDAAARLGVAERAVQRGLARIVDAAEPYIDRVSDIGFDEKATRRLQRMISERRDELRSPAR</sequence>
<feature type="domain" description="HipA N-terminal subdomain 1" evidence="5">
    <location>
        <begin position="17"/>
        <end position="115"/>
    </location>
</feature>
<evidence type="ECO:0000313" key="6">
    <source>
        <dbReference type="EMBL" id="MQY29486.1"/>
    </source>
</evidence>
<dbReference type="Pfam" id="PF07804">
    <property type="entry name" value="HipA_C"/>
    <property type="match status" value="1"/>
</dbReference>
<dbReference type="PANTHER" id="PTHR37419:SF1">
    <property type="entry name" value="SERINE_THREONINE-PROTEIN KINASE TOXIN HIPA"/>
    <property type="match status" value="1"/>
</dbReference>
<evidence type="ECO:0000256" key="2">
    <source>
        <dbReference type="ARBA" id="ARBA00022679"/>
    </source>
</evidence>
<dbReference type="GO" id="GO:0005829">
    <property type="term" value="C:cytosol"/>
    <property type="evidence" value="ECO:0007669"/>
    <property type="project" value="TreeGrafter"/>
</dbReference>
<evidence type="ECO:0000256" key="3">
    <source>
        <dbReference type="ARBA" id="ARBA00022777"/>
    </source>
</evidence>
<protein>
    <recommendedName>
        <fullName evidence="8">Type II toxin-antitoxin system HipA family toxin</fullName>
    </recommendedName>
</protein>
<dbReference type="GO" id="GO:0004674">
    <property type="term" value="F:protein serine/threonine kinase activity"/>
    <property type="evidence" value="ECO:0007669"/>
    <property type="project" value="TreeGrafter"/>
</dbReference>
<dbReference type="NCBIfam" id="TIGR03071">
    <property type="entry name" value="couple_hipA"/>
    <property type="match status" value="1"/>
</dbReference>
<dbReference type="InterPro" id="IPR017508">
    <property type="entry name" value="HipA_N1"/>
</dbReference>
<keyword evidence="7" id="KW-1185">Reference proteome</keyword>
<evidence type="ECO:0000259" key="5">
    <source>
        <dbReference type="Pfam" id="PF13657"/>
    </source>
</evidence>
<evidence type="ECO:0000256" key="1">
    <source>
        <dbReference type="ARBA" id="ARBA00010164"/>
    </source>
</evidence>
<evidence type="ECO:0000259" key="4">
    <source>
        <dbReference type="Pfam" id="PF07804"/>
    </source>
</evidence>
<dbReference type="RefSeq" id="WP_153346390.1">
    <property type="nucleotide sequence ID" value="NZ_WEGI01000011.1"/>
</dbReference>
<dbReference type="PANTHER" id="PTHR37419">
    <property type="entry name" value="SERINE/THREONINE-PROTEIN KINASE TOXIN HIPA"/>
    <property type="match status" value="1"/>
</dbReference>
<feature type="domain" description="HipA-like C-terminal" evidence="4">
    <location>
        <begin position="159"/>
        <end position="383"/>
    </location>
</feature>
<proteinExistence type="inferred from homology"/>
<comment type="caution">
    <text evidence="6">The sequence shown here is derived from an EMBL/GenBank/DDBJ whole genome shotgun (WGS) entry which is preliminary data.</text>
</comment>
<dbReference type="InterPro" id="IPR052028">
    <property type="entry name" value="HipA_Ser/Thr_kinase"/>
</dbReference>
<dbReference type="AlphaFoldDB" id="A0A7K0DUR2"/>
<evidence type="ECO:0000313" key="7">
    <source>
        <dbReference type="Proteomes" id="UP000431401"/>
    </source>
</evidence>
<gene>
    <name evidence="6" type="ORF">NRB56_50760</name>
</gene>
<comment type="similarity">
    <text evidence="1">Belongs to the HipA Ser/Thr kinase family.</text>
</comment>